<dbReference type="SUPFAM" id="SSF49265">
    <property type="entry name" value="Fibronectin type III"/>
    <property type="match status" value="2"/>
</dbReference>
<dbReference type="Pfam" id="PF09240">
    <property type="entry name" value="IL6Ra-bind"/>
    <property type="match status" value="1"/>
</dbReference>
<feature type="compositionally biased region" description="Polar residues" evidence="10">
    <location>
        <begin position="386"/>
        <end position="395"/>
    </location>
</feature>
<evidence type="ECO:0000313" key="14">
    <source>
        <dbReference type="RefSeq" id="XP_026521501.1"/>
    </source>
</evidence>
<evidence type="ECO:0000256" key="1">
    <source>
        <dbReference type="ARBA" id="ARBA00004479"/>
    </source>
</evidence>
<dbReference type="RefSeq" id="XP_026521501.1">
    <property type="nucleotide sequence ID" value="XM_026665716.1"/>
</dbReference>
<evidence type="ECO:0000259" key="12">
    <source>
        <dbReference type="Pfam" id="PF09240"/>
    </source>
</evidence>
<keyword evidence="8 14" id="KW-0675">Receptor</keyword>
<accession>A0A6J1TSU2</accession>
<reference evidence="14" key="1">
    <citation type="submission" date="2025-08" db="UniProtKB">
        <authorList>
            <consortium name="RefSeq"/>
        </authorList>
    </citation>
    <scope>IDENTIFICATION</scope>
</reference>
<dbReference type="PANTHER" id="PTHR48423">
    <property type="entry name" value="INTERLEUKIN-27 RECEPTOR SUBUNIT ALPHA"/>
    <property type="match status" value="1"/>
</dbReference>
<evidence type="ECO:0000256" key="2">
    <source>
        <dbReference type="ARBA" id="ARBA00008921"/>
    </source>
</evidence>
<dbReference type="InterPro" id="IPR013783">
    <property type="entry name" value="Ig-like_fold"/>
</dbReference>
<dbReference type="KEGG" id="nss:113410932"/>
<evidence type="ECO:0000256" key="5">
    <source>
        <dbReference type="ARBA" id="ARBA00022737"/>
    </source>
</evidence>
<gene>
    <name evidence="14" type="primary">IL23R</name>
</gene>
<comment type="similarity">
    <text evidence="2">Belongs to the type I cytokine receptor family. Type 2 subfamily.</text>
</comment>
<dbReference type="FunFam" id="2.60.40.10:FF:000465">
    <property type="entry name" value="Granulocyte colony-stimulating factor receptor"/>
    <property type="match status" value="1"/>
</dbReference>
<keyword evidence="3" id="KW-0812">Transmembrane</keyword>
<dbReference type="CTD" id="149233"/>
<evidence type="ECO:0000256" key="7">
    <source>
        <dbReference type="ARBA" id="ARBA00023136"/>
    </source>
</evidence>
<dbReference type="Gene3D" id="2.60.40.10">
    <property type="entry name" value="Immunoglobulins"/>
    <property type="match status" value="3"/>
</dbReference>
<feature type="region of interest" description="Disordered" evidence="10">
    <location>
        <begin position="376"/>
        <end position="397"/>
    </location>
</feature>
<protein>
    <submittedName>
        <fullName evidence="14">Interleukin-23 receptor</fullName>
    </submittedName>
</protein>
<dbReference type="Proteomes" id="UP000504612">
    <property type="component" value="Unplaced"/>
</dbReference>
<proteinExistence type="inferred from homology"/>
<organism evidence="13 14">
    <name type="scientific">Notechis scutatus</name>
    <name type="common">mainland tiger snake</name>
    <dbReference type="NCBI Taxonomy" id="8663"/>
    <lineage>
        <taxon>Eukaryota</taxon>
        <taxon>Metazoa</taxon>
        <taxon>Chordata</taxon>
        <taxon>Craniata</taxon>
        <taxon>Vertebrata</taxon>
        <taxon>Euteleostomi</taxon>
        <taxon>Lepidosauria</taxon>
        <taxon>Squamata</taxon>
        <taxon>Bifurcata</taxon>
        <taxon>Unidentata</taxon>
        <taxon>Episquamata</taxon>
        <taxon>Toxicofera</taxon>
        <taxon>Serpentes</taxon>
        <taxon>Colubroidea</taxon>
        <taxon>Elapidae</taxon>
        <taxon>Hydrophiinae</taxon>
        <taxon>Notechis</taxon>
    </lineage>
</organism>
<evidence type="ECO:0000313" key="13">
    <source>
        <dbReference type="Proteomes" id="UP000504612"/>
    </source>
</evidence>
<dbReference type="GeneID" id="113410932"/>
<dbReference type="PANTHER" id="PTHR48423:SF2">
    <property type="entry name" value="INTERLEUKIN-12 RECEPTOR SUBUNIT BETA-2"/>
    <property type="match status" value="1"/>
</dbReference>
<evidence type="ECO:0000256" key="8">
    <source>
        <dbReference type="ARBA" id="ARBA00023170"/>
    </source>
</evidence>
<evidence type="ECO:0000256" key="6">
    <source>
        <dbReference type="ARBA" id="ARBA00022989"/>
    </source>
</evidence>
<keyword evidence="9" id="KW-0325">Glycoprotein</keyword>
<dbReference type="PROSITE" id="PS01355">
    <property type="entry name" value="HEMATOPO_REC_S_F1"/>
    <property type="match status" value="1"/>
</dbReference>
<dbReference type="InterPro" id="IPR015321">
    <property type="entry name" value="TypeI_recpt_CBD"/>
</dbReference>
<dbReference type="GO" id="GO:0004896">
    <property type="term" value="F:cytokine receptor activity"/>
    <property type="evidence" value="ECO:0007669"/>
    <property type="project" value="InterPro"/>
</dbReference>
<evidence type="ECO:0000256" key="10">
    <source>
        <dbReference type="SAM" id="MobiDB-lite"/>
    </source>
</evidence>
<keyword evidence="5" id="KW-0677">Repeat</keyword>
<feature type="domain" description="Type I cytokine receptor cytokine-binding" evidence="12">
    <location>
        <begin position="133"/>
        <end position="172"/>
    </location>
</feature>
<keyword evidence="6" id="KW-1133">Transmembrane helix</keyword>
<dbReference type="GO" id="GO:0005886">
    <property type="term" value="C:plasma membrane"/>
    <property type="evidence" value="ECO:0007669"/>
    <property type="project" value="UniProtKB-ARBA"/>
</dbReference>
<feature type="chain" id="PRO_5027075148" evidence="11">
    <location>
        <begin position="24"/>
        <end position="664"/>
    </location>
</feature>
<evidence type="ECO:0000256" key="11">
    <source>
        <dbReference type="SAM" id="SignalP"/>
    </source>
</evidence>
<keyword evidence="7" id="KW-0472">Membrane</keyword>
<keyword evidence="13" id="KW-1185">Reference proteome</keyword>
<dbReference type="InterPro" id="IPR003531">
    <property type="entry name" value="Hempt_rcpt_S_F1_CS"/>
</dbReference>
<dbReference type="AlphaFoldDB" id="A0A6J1TSU2"/>
<evidence type="ECO:0000256" key="4">
    <source>
        <dbReference type="ARBA" id="ARBA00022729"/>
    </source>
</evidence>
<dbReference type="InterPro" id="IPR052672">
    <property type="entry name" value="Type1_Cytokine_Rcpt_Type2"/>
</dbReference>
<feature type="signal peptide" evidence="11">
    <location>
        <begin position="1"/>
        <end position="23"/>
    </location>
</feature>
<dbReference type="InterPro" id="IPR036116">
    <property type="entry name" value="FN3_sf"/>
</dbReference>
<name>A0A6J1TSU2_9SAUR</name>
<evidence type="ECO:0000256" key="3">
    <source>
        <dbReference type="ARBA" id="ARBA00022692"/>
    </source>
</evidence>
<sequence>MAISKVLLVLNLLFCKIPQSLLSHRCLAKGPGIIKCSGRVWVEPAPIIQMGQNISINCHCVEKCQKGKLSLNLNNADVEDTLLSVINQTTVQLNLQNYNEPFSTVSCLLKSSRSRLICGTQFCMGYLPDKPANLTCIKPEQLDNMVCTWKSGKKTHLNTNYILYVKSLFTEENKGFVSNSSSVIIPLNQLQKNQTFSISVHAENYLGGIHSEELHVDLNTIVIPAVPVVVQNKTMEFPAFKTIIHWKRQTAINETYCEERYKETISKTWHVRVWDANLRNEVNTEYNLDANTKYEFQIRCKLTRPSSLWSRWSESTIYITPEKEPAAVLDVWRKFGPVYPNGTQEMTVLIKMLNRVLGASGVGEVLGGLAQASVSAGGLGRPEVPGSTSRHSSGSPKAIGPTAHYITAVTSKLVISSFGRVHDGFIWVNKMVSWVAPKWLFEEYPKMENSKVIKYLQENDDETDNFSEPFLDVVVTEVEEILMQNHYRAVEKKKGGSKTVSEKVSSSEDVPFASNLDVTEISGYKPQTSNKAQLGTTFSSSSEIPVQNWDTKSNSIVFPISNLKKDYTSPVASAWPIVDPNENKSLFDKISLILKNSGSGQSRASSKDENPSTQKAHQLKFLLSDEDIQEQTLIPDSLFSCLKTISEDRTNMSYFPQNAVCYED</sequence>
<keyword evidence="4 11" id="KW-0732">Signal</keyword>
<evidence type="ECO:0000256" key="9">
    <source>
        <dbReference type="ARBA" id="ARBA00023180"/>
    </source>
</evidence>
<comment type="subcellular location">
    <subcellularLocation>
        <location evidence="1">Membrane</location>
        <topology evidence="1">Single-pass type I membrane protein</topology>
    </subcellularLocation>
</comment>